<evidence type="ECO:0000313" key="3">
    <source>
        <dbReference type="Proteomes" id="UP000176420"/>
    </source>
</evidence>
<name>A0A1G2BEE1_9BACT</name>
<keyword evidence="1" id="KW-0812">Transmembrane</keyword>
<sequence>MNMKHIKYNLEHYIKQKEANVDIDHDFKERLYFQLSKEKVKKPKKYWWRFSLPTLALAGSAIAIIIYFSSSSSVEKLVNTAFIPQVALAEALQKSMNLESFDQTLGLPDDGQLHHRKVVFTYNYQYPNEAELGSGNNIINIWSDGNNLRSDEQRDVTMPNRASDSTSFIVSTRDNLSCSINSAISCQKITDEQQDFNSIIDGEHSWFSPKINEVLVSDFTATPFTDEDGYPGTVFSWSTKKPMVNGMFQVYSMVSASGSGGSVDTVDKDDGKYWYEFTMFSDAQLNNNDLYIQITDNEPFDPDLKDEVVIEASSIYILKNGTNELNPLSSSEFLEVGQQLNVGDSVLGKNGYTMATEPLLYMLRNPSKLAEPLTANNVLFNDQLVDSVTYTLPLDYLFQTSLVLGAALDHENQYYVHFYLDPADHSKLLGYSITLLDEMIVNMQFTDEVLNKDQTDLIFDVRTWKELYQ</sequence>
<dbReference type="Proteomes" id="UP000176420">
    <property type="component" value="Unassembled WGS sequence"/>
</dbReference>
<keyword evidence="1" id="KW-0472">Membrane</keyword>
<organism evidence="2 3">
    <name type="scientific">Candidatus Kerfeldbacteria bacterium RIFOXYB2_FULL_38_14</name>
    <dbReference type="NCBI Taxonomy" id="1798547"/>
    <lineage>
        <taxon>Bacteria</taxon>
        <taxon>Candidatus Kerfeldiibacteriota</taxon>
    </lineage>
</organism>
<reference evidence="2 3" key="1">
    <citation type="journal article" date="2016" name="Nat. Commun.">
        <title>Thousands of microbial genomes shed light on interconnected biogeochemical processes in an aquifer system.</title>
        <authorList>
            <person name="Anantharaman K."/>
            <person name="Brown C.T."/>
            <person name="Hug L.A."/>
            <person name="Sharon I."/>
            <person name="Castelle C.J."/>
            <person name="Probst A.J."/>
            <person name="Thomas B.C."/>
            <person name="Singh A."/>
            <person name="Wilkins M.J."/>
            <person name="Karaoz U."/>
            <person name="Brodie E.L."/>
            <person name="Williams K.H."/>
            <person name="Hubbard S.S."/>
            <person name="Banfield J.F."/>
        </authorList>
    </citation>
    <scope>NUCLEOTIDE SEQUENCE [LARGE SCALE GENOMIC DNA]</scope>
</reference>
<gene>
    <name evidence="2" type="ORF">A2319_00085</name>
</gene>
<dbReference type="AlphaFoldDB" id="A0A1G2BEE1"/>
<proteinExistence type="predicted"/>
<comment type="caution">
    <text evidence="2">The sequence shown here is derived from an EMBL/GenBank/DDBJ whole genome shotgun (WGS) entry which is preliminary data.</text>
</comment>
<keyword evidence="1" id="KW-1133">Transmembrane helix</keyword>
<accession>A0A1G2BEE1</accession>
<protein>
    <submittedName>
        <fullName evidence="2">Uncharacterized protein</fullName>
    </submittedName>
</protein>
<evidence type="ECO:0000313" key="2">
    <source>
        <dbReference type="EMBL" id="OGY86929.1"/>
    </source>
</evidence>
<feature type="transmembrane region" description="Helical" evidence="1">
    <location>
        <begin position="46"/>
        <end position="68"/>
    </location>
</feature>
<dbReference type="EMBL" id="MHKI01000014">
    <property type="protein sequence ID" value="OGY86929.1"/>
    <property type="molecule type" value="Genomic_DNA"/>
</dbReference>
<evidence type="ECO:0000256" key="1">
    <source>
        <dbReference type="SAM" id="Phobius"/>
    </source>
</evidence>